<protein>
    <recommendedName>
        <fullName evidence="2">LiaI-LiaF-like transmembrane region domain-containing protein</fullName>
    </recommendedName>
</protein>
<gene>
    <name evidence="3" type="ORF">MNBD_IGNAVI01-1073</name>
</gene>
<dbReference type="InterPro" id="IPR043726">
    <property type="entry name" value="LiaI-LiaF-like_TM1"/>
</dbReference>
<feature type="transmembrane region" description="Helical" evidence="1">
    <location>
        <begin position="7"/>
        <end position="23"/>
    </location>
</feature>
<dbReference type="Pfam" id="PF18917">
    <property type="entry name" value="LiaI-LiaF-like_TM1"/>
    <property type="match status" value="1"/>
</dbReference>
<proteinExistence type="predicted"/>
<evidence type="ECO:0000259" key="2">
    <source>
        <dbReference type="Pfam" id="PF18917"/>
    </source>
</evidence>
<feature type="domain" description="LiaI-LiaF-like transmembrane region" evidence="2">
    <location>
        <begin position="8"/>
        <end position="51"/>
    </location>
</feature>
<sequence length="304" mass="34409">MKLKNGQLFWGFFFLTIGALFLLEKKDLIITDFEAIWSYWPILLILAGLSIMFKGTFVKSIIAVISGALLGVFLFSSFAFLFNSLEFSGSDLDESHYKYSTFSEEYTDSVGEATLQLNAGVGKITIKDTTNKLFEGYSSGFLNSYNVNTIRNYDRAIVKMNYELHKFILFEKNKKNILHVALNKNPVWDIKLEIGAAKVNLDFSEYKINKFSLQTGASATKLKFGDLQKRIKANIEMGAASLKIYIPYDSGCEIKSKMVFMTKDFEGFHKTGDGRYLSDNFDSTDNKIFINLDGGVSSLKIVRY</sequence>
<dbReference type="EMBL" id="UOGD01000306">
    <property type="protein sequence ID" value="VAX25675.1"/>
    <property type="molecule type" value="Genomic_DNA"/>
</dbReference>
<feature type="transmembrane region" description="Helical" evidence="1">
    <location>
        <begin position="60"/>
        <end position="82"/>
    </location>
</feature>
<evidence type="ECO:0000313" key="3">
    <source>
        <dbReference type="EMBL" id="VAX25675.1"/>
    </source>
</evidence>
<keyword evidence="1" id="KW-0472">Membrane</keyword>
<name>A0A3B1D220_9ZZZZ</name>
<keyword evidence="1" id="KW-1133">Transmembrane helix</keyword>
<keyword evidence="1" id="KW-0812">Transmembrane</keyword>
<organism evidence="3">
    <name type="scientific">hydrothermal vent metagenome</name>
    <dbReference type="NCBI Taxonomy" id="652676"/>
    <lineage>
        <taxon>unclassified sequences</taxon>
        <taxon>metagenomes</taxon>
        <taxon>ecological metagenomes</taxon>
    </lineage>
</organism>
<evidence type="ECO:0000256" key="1">
    <source>
        <dbReference type="SAM" id="Phobius"/>
    </source>
</evidence>
<feature type="transmembrane region" description="Helical" evidence="1">
    <location>
        <begin position="35"/>
        <end position="53"/>
    </location>
</feature>
<reference evidence="3" key="1">
    <citation type="submission" date="2018-06" db="EMBL/GenBank/DDBJ databases">
        <authorList>
            <person name="Zhirakovskaya E."/>
        </authorList>
    </citation>
    <scope>NUCLEOTIDE SEQUENCE</scope>
</reference>
<accession>A0A3B1D220</accession>
<dbReference type="AlphaFoldDB" id="A0A3B1D220"/>